<dbReference type="VEuPathDB" id="FungiDB:MPH_03108"/>
<dbReference type="HOGENOM" id="CLU_2661230_0_0_1"/>
<sequence length="76" mass="8369">SPALRRSGRAQLRGSKRGSDQLLEDAFFEAQSIRGDESTARQQQWATSSLILWIQLTGESRATNATNTLPVISSFC</sequence>
<dbReference type="InParanoid" id="K2S3P0"/>
<comment type="caution">
    <text evidence="1">The sequence shown here is derived from an EMBL/GenBank/DDBJ whole genome shotgun (WGS) entry which is preliminary data.</text>
</comment>
<dbReference type="EMBL" id="AHHD01000162">
    <property type="protein sequence ID" value="EKG19632.1"/>
    <property type="molecule type" value="Genomic_DNA"/>
</dbReference>
<protein>
    <submittedName>
        <fullName evidence="1">Uncharacterized protein</fullName>
    </submittedName>
</protein>
<dbReference type="Proteomes" id="UP000007129">
    <property type="component" value="Unassembled WGS sequence"/>
</dbReference>
<evidence type="ECO:0000313" key="1">
    <source>
        <dbReference type="EMBL" id="EKG19632.1"/>
    </source>
</evidence>
<organism evidence="1 2">
    <name type="scientific">Macrophomina phaseolina (strain MS6)</name>
    <name type="common">Charcoal rot fungus</name>
    <dbReference type="NCBI Taxonomy" id="1126212"/>
    <lineage>
        <taxon>Eukaryota</taxon>
        <taxon>Fungi</taxon>
        <taxon>Dikarya</taxon>
        <taxon>Ascomycota</taxon>
        <taxon>Pezizomycotina</taxon>
        <taxon>Dothideomycetes</taxon>
        <taxon>Dothideomycetes incertae sedis</taxon>
        <taxon>Botryosphaeriales</taxon>
        <taxon>Botryosphaeriaceae</taxon>
        <taxon>Macrophomina</taxon>
    </lineage>
</organism>
<name>K2S3P0_MACPH</name>
<accession>K2S3P0</accession>
<reference evidence="1 2" key="1">
    <citation type="journal article" date="2012" name="BMC Genomics">
        <title>Tools to kill: Genome of one of the most destructive plant pathogenic fungi Macrophomina phaseolina.</title>
        <authorList>
            <person name="Islam M.S."/>
            <person name="Haque M.S."/>
            <person name="Islam M.M."/>
            <person name="Emdad E.M."/>
            <person name="Halim A."/>
            <person name="Hossen Q.M.M."/>
            <person name="Hossain M.Z."/>
            <person name="Ahmed B."/>
            <person name="Rahim S."/>
            <person name="Rahman M.S."/>
            <person name="Alam M.M."/>
            <person name="Hou S."/>
            <person name="Wan X."/>
            <person name="Saito J.A."/>
            <person name="Alam M."/>
        </authorList>
    </citation>
    <scope>NUCLEOTIDE SEQUENCE [LARGE SCALE GENOMIC DNA]</scope>
    <source>
        <strain evidence="1 2">MS6</strain>
    </source>
</reference>
<evidence type="ECO:0000313" key="2">
    <source>
        <dbReference type="Proteomes" id="UP000007129"/>
    </source>
</evidence>
<dbReference type="AlphaFoldDB" id="K2S3P0"/>
<gene>
    <name evidence="1" type="ORF">MPH_03108</name>
</gene>
<feature type="non-terminal residue" evidence="1">
    <location>
        <position position="1"/>
    </location>
</feature>
<proteinExistence type="predicted"/>